<evidence type="ECO:0000313" key="3">
    <source>
        <dbReference type="Proteomes" id="UP000187203"/>
    </source>
</evidence>
<comment type="caution">
    <text evidence="2">The sequence shown here is derived from an EMBL/GenBank/DDBJ whole genome shotgun (WGS) entry which is preliminary data.</text>
</comment>
<evidence type="ECO:0000259" key="1">
    <source>
        <dbReference type="SMART" id="SM00791"/>
    </source>
</evidence>
<dbReference type="Proteomes" id="UP000187203">
    <property type="component" value="Unassembled WGS sequence"/>
</dbReference>
<dbReference type="InterPro" id="IPR008998">
    <property type="entry name" value="Agglutinin"/>
</dbReference>
<dbReference type="OrthoDB" id="1541475at2759"/>
<dbReference type="SMART" id="SM00791">
    <property type="entry name" value="Agglutinin"/>
    <property type="match status" value="2"/>
</dbReference>
<accession>A0A1R3HSN4</accession>
<evidence type="ECO:0000313" key="2">
    <source>
        <dbReference type="EMBL" id="OMO73386.1"/>
    </source>
</evidence>
<dbReference type="AlphaFoldDB" id="A0A1R3HSN4"/>
<dbReference type="Gene3D" id="2.80.10.50">
    <property type="match status" value="2"/>
</dbReference>
<dbReference type="InterPro" id="IPR053237">
    <property type="entry name" value="Natterin_C"/>
</dbReference>
<dbReference type="Gene3D" id="2.170.15.10">
    <property type="entry name" value="Proaerolysin, chain A, domain 3"/>
    <property type="match status" value="1"/>
</dbReference>
<dbReference type="InterPro" id="IPR036242">
    <property type="entry name" value="Agglutinin_dom_sf"/>
</dbReference>
<feature type="domain" description="Agglutinin" evidence="1">
    <location>
        <begin position="3"/>
        <end position="159"/>
    </location>
</feature>
<dbReference type="PANTHER" id="PTHR39244">
    <property type="entry name" value="NATTERIN-4"/>
    <property type="match status" value="1"/>
</dbReference>
<feature type="domain" description="Agglutinin" evidence="1">
    <location>
        <begin position="164"/>
        <end position="301"/>
    </location>
</feature>
<dbReference type="SUPFAM" id="SSF56973">
    <property type="entry name" value="Aerolisin/ETX pore-forming domain"/>
    <property type="match status" value="1"/>
</dbReference>
<name>A0A1R3HSN4_9ROSI</name>
<dbReference type="SMR" id="A0A1R3HSN4"/>
<keyword evidence="3" id="KW-1185">Reference proteome</keyword>
<proteinExistence type="predicted"/>
<reference evidence="3" key="1">
    <citation type="submission" date="2013-09" db="EMBL/GenBank/DDBJ databases">
        <title>Corchorus olitorius genome sequencing.</title>
        <authorList>
            <person name="Alam M."/>
            <person name="Haque M.S."/>
            <person name="Islam M.S."/>
            <person name="Emdad E.M."/>
            <person name="Islam M.M."/>
            <person name="Ahmed B."/>
            <person name="Halim A."/>
            <person name="Hossen Q.M.M."/>
            <person name="Hossain M.Z."/>
            <person name="Ahmed R."/>
            <person name="Khan M.M."/>
            <person name="Islam R."/>
            <person name="Rashid M.M."/>
            <person name="Khan S.A."/>
            <person name="Rahman M.S."/>
            <person name="Alam M."/>
            <person name="Yahiya A.S."/>
            <person name="Khan M.S."/>
            <person name="Azam M.S."/>
            <person name="Haque T."/>
            <person name="Lashkar M.Z.H."/>
            <person name="Akhand A.I."/>
            <person name="Morshed G."/>
            <person name="Roy S."/>
            <person name="Uddin K.S."/>
            <person name="Rabeya T."/>
            <person name="Hossain A.S."/>
            <person name="Chowdhury A."/>
            <person name="Snigdha A.R."/>
            <person name="Mortoza M.S."/>
            <person name="Matin S.A."/>
            <person name="Hoque S.M.E."/>
            <person name="Islam M.K."/>
            <person name="Roy D.K."/>
            <person name="Haider R."/>
            <person name="Moosa M.M."/>
            <person name="Elias S.M."/>
            <person name="Hasan A.M."/>
            <person name="Jahan S."/>
            <person name="Shafiuddin M."/>
            <person name="Mahmood N."/>
            <person name="Shommy N.S."/>
        </authorList>
    </citation>
    <scope>NUCLEOTIDE SEQUENCE [LARGE SCALE GENOMIC DNA]</scope>
    <source>
        <strain evidence="3">cv. O-4</strain>
    </source>
</reference>
<organism evidence="2 3">
    <name type="scientific">Corchorus olitorius</name>
    <dbReference type="NCBI Taxonomy" id="93759"/>
    <lineage>
        <taxon>Eukaryota</taxon>
        <taxon>Viridiplantae</taxon>
        <taxon>Streptophyta</taxon>
        <taxon>Embryophyta</taxon>
        <taxon>Tracheophyta</taxon>
        <taxon>Spermatophyta</taxon>
        <taxon>Magnoliopsida</taxon>
        <taxon>eudicotyledons</taxon>
        <taxon>Gunneridae</taxon>
        <taxon>Pentapetalae</taxon>
        <taxon>rosids</taxon>
        <taxon>malvids</taxon>
        <taxon>Malvales</taxon>
        <taxon>Malvaceae</taxon>
        <taxon>Grewioideae</taxon>
        <taxon>Apeibeae</taxon>
        <taxon>Corchorus</taxon>
    </lineage>
</organism>
<protein>
    <submittedName>
        <fullName evidence="2">Agglutinin</fullName>
    </submittedName>
</protein>
<gene>
    <name evidence="2" type="ORF">COLO4_27137</name>
</gene>
<dbReference type="EMBL" id="AWUE01019444">
    <property type="protein sequence ID" value="OMO73386.1"/>
    <property type="molecule type" value="Genomic_DNA"/>
</dbReference>
<dbReference type="PANTHER" id="PTHR39244:SF5">
    <property type="entry name" value="NATTERIN-3-LIKE"/>
    <property type="match status" value="1"/>
</dbReference>
<dbReference type="CDD" id="cd20216">
    <property type="entry name" value="PFM_HFR-2-like"/>
    <property type="match status" value="1"/>
</dbReference>
<dbReference type="CDD" id="cd00257">
    <property type="entry name" value="beta-trefoil_FSCN-like"/>
    <property type="match status" value="1"/>
</dbReference>
<sequence length="495" mass="56334">MAVTLPEFIVLKFVGRPEYMGYQRGGGANGYVRMSETFPQSPYARFAVEVSNVDGSLVHIRSFQSNRYLERVPYNFGAVGQSIHPYWIAATAEKREEDRSKESCTLFRVSRINDTTFRMLHVQSGCLVRIDYTWGPHSFVHAVENYIYNDGNERIEIIDWNSLMILPRFVHFKGPNGRYLRRVTIRGNPFLQFSGTEAGDINASFEIFNSGDPDGSIRIKPLSDNRFWRRSSNWILADSAGTNNRDTLFRAVKVDDDTIGLQSLGNNRFCRILTADGNSDCLNADTDSISVNENARLTVEEAIAWREFSNIRYDFENSRVYDDSLLVVARTSATNSTRLPTDLTVLFNYSETQTSSWKNNLSLKFGLKSSLEFGIPLIIGGKVELSTEVQHVREWGDSDTRTPDRESRRNVSVPPMKKVTVDLFARYGLCDVPFFYTQNDRLYNGQTITTEVVGGMYTGSNYFNVQSETRNEDLTATSKLYQLIMDSDESEETNN</sequence>
<dbReference type="Pfam" id="PF07468">
    <property type="entry name" value="Agglutinin"/>
    <property type="match status" value="2"/>
</dbReference>
<dbReference type="SUPFAM" id="SSF50382">
    <property type="entry name" value="Agglutinin"/>
    <property type="match status" value="2"/>
</dbReference>